<evidence type="ECO:0000313" key="8">
    <source>
        <dbReference type="EMBL" id="ACL71102.1"/>
    </source>
</evidence>
<dbReference type="SMART" id="SM01245">
    <property type="entry name" value="Jag_N"/>
    <property type="match status" value="1"/>
</dbReference>
<dbReference type="HAMAP" id="MF_00867">
    <property type="entry name" value="KhpB"/>
    <property type="match status" value="1"/>
</dbReference>
<feature type="region of interest" description="Jag_N domain" evidence="6">
    <location>
        <begin position="5"/>
        <end position="55"/>
    </location>
</feature>
<accession>B8D1F0</accession>
<comment type="function">
    <text evidence="6">A probable RNA chaperone. Forms a complex with KhpA which binds to cellular RNA and controls its expression. Plays a role in peptidoglycan (PG) homeostasis and cell length regulation.</text>
</comment>
<keyword evidence="3 6" id="KW-0133">Cell shape</keyword>
<evidence type="ECO:0000313" key="9">
    <source>
        <dbReference type="Proteomes" id="UP000000719"/>
    </source>
</evidence>
<dbReference type="CDD" id="cd02414">
    <property type="entry name" value="KH-II_Jag"/>
    <property type="match status" value="1"/>
</dbReference>
<dbReference type="RefSeq" id="WP_015924070.1">
    <property type="nucleotide sequence ID" value="NC_011899.1"/>
</dbReference>
<name>B8D1F0_HALOH</name>
<dbReference type="GO" id="GO:0071555">
    <property type="term" value="P:cell wall organization"/>
    <property type="evidence" value="ECO:0007669"/>
    <property type="project" value="UniProtKB-KW"/>
</dbReference>
<comment type="subcellular location">
    <subcellularLocation>
        <location evidence="6">Cytoplasm</location>
    </subcellularLocation>
</comment>
<dbReference type="InterPro" id="IPR039247">
    <property type="entry name" value="KhpB"/>
</dbReference>
<dbReference type="InterPro" id="IPR036867">
    <property type="entry name" value="R3H_dom_sf"/>
</dbReference>
<dbReference type="PANTHER" id="PTHR35800">
    <property type="entry name" value="PROTEIN JAG"/>
    <property type="match status" value="1"/>
</dbReference>
<dbReference type="STRING" id="373903.Hore_23570"/>
<dbReference type="Proteomes" id="UP000000719">
    <property type="component" value="Chromosome"/>
</dbReference>
<sequence>MDVVRQEGKTVEDAVEQALQKLNITRDEAEIKVIDEGSKGIFGLIGGKNAVVEVKPKVNPASIALDFLEDVLEKIPVATRVEVIEEKTDYDQVYLNISGDNLGIIIGYRGETLDALQYLTSLVVNRELKKYTRVLLDAEGYRERRKKTLERLANKLARKAIRVGRKVVLEPMPPHERRIIHMTLKDSEQVYTYSEGQEPYRRVLIAPRMEKDNG</sequence>
<dbReference type="OrthoDB" id="9794483at2"/>
<dbReference type="Pfam" id="PF14804">
    <property type="entry name" value="Jag_N"/>
    <property type="match status" value="1"/>
</dbReference>
<evidence type="ECO:0000256" key="4">
    <source>
        <dbReference type="ARBA" id="ARBA00023186"/>
    </source>
</evidence>
<dbReference type="PANTHER" id="PTHR35800:SF1">
    <property type="entry name" value="RNA-BINDING PROTEIN KHPB"/>
    <property type="match status" value="1"/>
</dbReference>
<dbReference type="Pfam" id="PF01424">
    <property type="entry name" value="R3H"/>
    <property type="match status" value="1"/>
</dbReference>
<dbReference type="KEGG" id="hor:Hore_23570"/>
<dbReference type="EMBL" id="CP001098">
    <property type="protein sequence ID" value="ACL71102.1"/>
    <property type="molecule type" value="Genomic_DNA"/>
</dbReference>
<reference evidence="8 9" key="1">
    <citation type="journal article" date="2009" name="PLoS ONE">
        <title>Genome analysis of the anaerobic thermohalophilic bacterium Halothermothrix orenii.</title>
        <authorList>
            <person name="Mavromatis K."/>
            <person name="Ivanova N."/>
            <person name="Anderson I."/>
            <person name="Lykidis A."/>
            <person name="Hooper S.D."/>
            <person name="Sun H."/>
            <person name="Kunin V."/>
            <person name="Lapidus A."/>
            <person name="Hugenholtz P."/>
            <person name="Patel B."/>
            <person name="Kyrpides N.C."/>
        </authorList>
    </citation>
    <scope>NUCLEOTIDE SEQUENCE [LARGE SCALE GENOMIC DNA]</scope>
    <source>
        <strain evidence="9">H 168 / OCM 544 / DSM 9562</strain>
    </source>
</reference>
<dbReference type="InterPro" id="IPR034079">
    <property type="entry name" value="R3H_KhpB"/>
</dbReference>
<dbReference type="NCBIfam" id="NF041568">
    <property type="entry name" value="Jag_EloR"/>
    <property type="match status" value="1"/>
</dbReference>
<dbReference type="InterPro" id="IPR015946">
    <property type="entry name" value="KH_dom-like_a/b"/>
</dbReference>
<keyword evidence="9" id="KW-1185">Reference proteome</keyword>
<dbReference type="CDD" id="cd02644">
    <property type="entry name" value="R3H_jag"/>
    <property type="match status" value="1"/>
</dbReference>
<dbReference type="eggNOG" id="COG1847">
    <property type="taxonomic scope" value="Bacteria"/>
</dbReference>
<comment type="subunit">
    <text evidence="6">Forms a complex with KhpA.</text>
</comment>
<evidence type="ECO:0000256" key="2">
    <source>
        <dbReference type="ARBA" id="ARBA00022884"/>
    </source>
</evidence>
<dbReference type="InterPro" id="IPR001374">
    <property type="entry name" value="R3H_dom"/>
</dbReference>
<keyword evidence="5 6" id="KW-0961">Cell wall biogenesis/degradation</keyword>
<dbReference type="SUPFAM" id="SSF82708">
    <property type="entry name" value="R3H domain"/>
    <property type="match status" value="1"/>
</dbReference>
<keyword evidence="1 6" id="KW-0963">Cytoplasm</keyword>
<keyword evidence="4 6" id="KW-0143">Chaperone</keyword>
<protein>
    <recommendedName>
        <fullName evidence="6">RNA-binding protein KhpB</fullName>
    </recommendedName>
    <alternativeName>
        <fullName evidence="6">RNA-binding protein EloR</fullName>
    </alternativeName>
</protein>
<comment type="similarity">
    <text evidence="6">Belongs to the KhpB RNA-binding protein family.</text>
</comment>
<evidence type="ECO:0000256" key="1">
    <source>
        <dbReference type="ARBA" id="ARBA00022490"/>
    </source>
</evidence>
<dbReference type="GO" id="GO:0008360">
    <property type="term" value="P:regulation of cell shape"/>
    <property type="evidence" value="ECO:0007669"/>
    <property type="project" value="UniProtKB-KW"/>
</dbReference>
<dbReference type="AlphaFoldDB" id="B8D1F0"/>
<proteinExistence type="inferred from homology"/>
<dbReference type="SMART" id="SM00393">
    <property type="entry name" value="R3H"/>
    <property type="match status" value="1"/>
</dbReference>
<dbReference type="Pfam" id="PF13083">
    <property type="entry name" value="KH_KhpA-B"/>
    <property type="match status" value="1"/>
</dbReference>
<dbReference type="PROSITE" id="PS51061">
    <property type="entry name" value="R3H"/>
    <property type="match status" value="1"/>
</dbReference>
<keyword evidence="2 6" id="KW-0694">RNA-binding</keyword>
<evidence type="ECO:0000256" key="3">
    <source>
        <dbReference type="ARBA" id="ARBA00022960"/>
    </source>
</evidence>
<comment type="domain">
    <text evidence="6">Has an N-terminal Jag-N domain and 2 RNA-binding domains (KH and R3H).</text>
</comment>
<dbReference type="InterPro" id="IPR038008">
    <property type="entry name" value="Jag_KH"/>
</dbReference>
<feature type="domain" description="R3H" evidence="7">
    <location>
        <begin position="143"/>
        <end position="209"/>
    </location>
</feature>
<dbReference type="InterPro" id="IPR038247">
    <property type="entry name" value="Jag_N_dom_sf"/>
</dbReference>
<dbReference type="Gene3D" id="3.30.1370.50">
    <property type="entry name" value="R3H-like domain"/>
    <property type="match status" value="1"/>
</dbReference>
<evidence type="ECO:0000256" key="5">
    <source>
        <dbReference type="ARBA" id="ARBA00023316"/>
    </source>
</evidence>
<evidence type="ECO:0000256" key="6">
    <source>
        <dbReference type="HAMAP-Rule" id="MF_00867"/>
    </source>
</evidence>
<dbReference type="GO" id="GO:0009252">
    <property type="term" value="P:peptidoglycan biosynthetic process"/>
    <property type="evidence" value="ECO:0007669"/>
    <property type="project" value="UniProtKB-UniRule"/>
</dbReference>
<gene>
    <name evidence="6" type="primary">khpB</name>
    <name evidence="6" type="synonym">eloR</name>
    <name evidence="8" type="ordered locus">Hore_23570</name>
</gene>
<dbReference type="HOGENOM" id="CLU_042512_0_1_9"/>
<dbReference type="InterPro" id="IPR032782">
    <property type="entry name" value="KhpB_N"/>
</dbReference>
<dbReference type="Gene3D" id="3.30.30.80">
    <property type="entry name" value="probable RNA-binding protein from clostridium symbiosum atcc 14940"/>
    <property type="match status" value="1"/>
</dbReference>
<dbReference type="GO" id="GO:0003723">
    <property type="term" value="F:RNA binding"/>
    <property type="evidence" value="ECO:0007669"/>
    <property type="project" value="UniProtKB-UniRule"/>
</dbReference>
<dbReference type="Gene3D" id="3.30.300.20">
    <property type="match status" value="1"/>
</dbReference>
<organism evidence="8 9">
    <name type="scientific">Halothermothrix orenii (strain H 168 / OCM 544 / DSM 9562)</name>
    <dbReference type="NCBI Taxonomy" id="373903"/>
    <lineage>
        <taxon>Bacteria</taxon>
        <taxon>Bacillati</taxon>
        <taxon>Bacillota</taxon>
        <taxon>Clostridia</taxon>
        <taxon>Halanaerobiales</taxon>
        <taxon>Halothermotrichaceae</taxon>
        <taxon>Halothermothrix</taxon>
    </lineage>
</organism>
<dbReference type="GO" id="GO:0005737">
    <property type="term" value="C:cytoplasm"/>
    <property type="evidence" value="ECO:0007669"/>
    <property type="project" value="UniProtKB-SubCell"/>
</dbReference>
<evidence type="ECO:0000259" key="7">
    <source>
        <dbReference type="PROSITE" id="PS51061"/>
    </source>
</evidence>